<keyword evidence="2 4" id="KW-0810">Translation regulation</keyword>
<comment type="function">
    <text evidence="4">A translational regulator that binds mRNA to regulate translation initiation and/or mRNA stability. Usually binds in the 5'-UTR at or near the Shine-Dalgarno sequence preventing ribosome-binding, thus repressing translation. Its main target seems to be the major flagellin gene, while its function is anatagonized by FliW.</text>
</comment>
<accession>A0ABP8NLH0</accession>
<keyword evidence="4" id="KW-1005">Bacterial flagellum biogenesis</keyword>
<comment type="similarity">
    <text evidence="4">Belongs to the CsrA/RsmA family.</text>
</comment>
<dbReference type="RefSeq" id="WP_339945742.1">
    <property type="nucleotide sequence ID" value="NZ_BAABGA010000107.1"/>
</dbReference>
<keyword evidence="6" id="KW-1185">Reference proteome</keyword>
<dbReference type="PANTHER" id="PTHR34984">
    <property type="entry name" value="CARBON STORAGE REGULATOR"/>
    <property type="match status" value="1"/>
</dbReference>
<keyword evidence="3 4" id="KW-0694">RNA-binding</keyword>
<dbReference type="HAMAP" id="MF_00167">
    <property type="entry name" value="CsrA"/>
    <property type="match status" value="1"/>
</dbReference>
<name>A0ABP8NLH0_9BACT</name>
<protein>
    <recommendedName>
        <fullName evidence="4">Translational regulator CsrA</fullName>
    </recommendedName>
</protein>
<comment type="subcellular location">
    <subcellularLocation>
        <location evidence="4">Cytoplasm</location>
    </subcellularLocation>
</comment>
<comment type="subunit">
    <text evidence="4">Homodimer; the beta-strands of each monomer intercalate to form a hydrophobic core, while the alpha-helices form wings that extend away from the core.</text>
</comment>
<evidence type="ECO:0000256" key="4">
    <source>
        <dbReference type="HAMAP-Rule" id="MF_00167"/>
    </source>
</evidence>
<reference evidence="6" key="1">
    <citation type="journal article" date="2019" name="Int. J. Syst. Evol. Microbiol.">
        <title>The Global Catalogue of Microorganisms (GCM) 10K type strain sequencing project: providing services to taxonomists for standard genome sequencing and annotation.</title>
        <authorList>
            <consortium name="The Broad Institute Genomics Platform"/>
            <consortium name="The Broad Institute Genome Sequencing Center for Infectious Disease"/>
            <person name="Wu L."/>
            <person name="Ma J."/>
        </authorList>
    </citation>
    <scope>NUCLEOTIDE SEQUENCE [LARGE SCALE GENOMIC DNA]</scope>
    <source>
        <strain evidence="6">JCM 17759</strain>
    </source>
</reference>
<dbReference type="Proteomes" id="UP001500840">
    <property type="component" value="Unassembled WGS sequence"/>
</dbReference>
<dbReference type="PANTHER" id="PTHR34984:SF1">
    <property type="entry name" value="CARBON STORAGE REGULATOR"/>
    <property type="match status" value="1"/>
</dbReference>
<comment type="caution">
    <text evidence="5">The sequence shown here is derived from an EMBL/GenBank/DDBJ whole genome shotgun (WGS) entry which is preliminary data.</text>
</comment>
<proteinExistence type="inferred from homology"/>
<evidence type="ECO:0000313" key="5">
    <source>
        <dbReference type="EMBL" id="GAA4469290.1"/>
    </source>
</evidence>
<dbReference type="Gene3D" id="2.60.40.4380">
    <property type="entry name" value="Translational regulator CsrA"/>
    <property type="match status" value="1"/>
</dbReference>
<dbReference type="InterPro" id="IPR003751">
    <property type="entry name" value="CsrA"/>
</dbReference>
<keyword evidence="1 4" id="KW-0963">Cytoplasm</keyword>
<evidence type="ECO:0000256" key="1">
    <source>
        <dbReference type="ARBA" id="ARBA00022490"/>
    </source>
</evidence>
<dbReference type="InterPro" id="IPR036107">
    <property type="entry name" value="CsrA_sf"/>
</dbReference>
<evidence type="ECO:0000256" key="2">
    <source>
        <dbReference type="ARBA" id="ARBA00022845"/>
    </source>
</evidence>
<sequence>MLVLSRKVGETIQIGSDVLLTINRVAGGRVQIGIVAPREVAIRRGELPPAAAESTSLQIVALPAELADAETQVLNLSP</sequence>
<dbReference type="SUPFAM" id="SSF117130">
    <property type="entry name" value="CsrA-like"/>
    <property type="match status" value="1"/>
</dbReference>
<evidence type="ECO:0000256" key="3">
    <source>
        <dbReference type="ARBA" id="ARBA00022884"/>
    </source>
</evidence>
<organism evidence="5 6">
    <name type="scientific">Novipirellula rosea</name>
    <dbReference type="NCBI Taxonomy" id="1031540"/>
    <lineage>
        <taxon>Bacteria</taxon>
        <taxon>Pseudomonadati</taxon>
        <taxon>Planctomycetota</taxon>
        <taxon>Planctomycetia</taxon>
        <taxon>Pirellulales</taxon>
        <taxon>Pirellulaceae</taxon>
        <taxon>Novipirellula</taxon>
    </lineage>
</organism>
<keyword evidence="4" id="KW-0678">Repressor</keyword>
<gene>
    <name evidence="4" type="primary">csrA</name>
    <name evidence="5" type="ORF">GCM10023156_61100</name>
</gene>
<dbReference type="EMBL" id="BAABGA010000107">
    <property type="protein sequence ID" value="GAA4469290.1"/>
    <property type="molecule type" value="Genomic_DNA"/>
</dbReference>
<evidence type="ECO:0000313" key="6">
    <source>
        <dbReference type="Proteomes" id="UP001500840"/>
    </source>
</evidence>
<dbReference type="Pfam" id="PF02599">
    <property type="entry name" value="CsrA"/>
    <property type="match status" value="1"/>
</dbReference>